<dbReference type="InterPro" id="IPR046341">
    <property type="entry name" value="SET_dom_sf"/>
</dbReference>
<organism evidence="3 4">
    <name type="scientific">Fonsecaea monophora</name>
    <dbReference type="NCBI Taxonomy" id="254056"/>
    <lineage>
        <taxon>Eukaryota</taxon>
        <taxon>Fungi</taxon>
        <taxon>Dikarya</taxon>
        <taxon>Ascomycota</taxon>
        <taxon>Pezizomycotina</taxon>
        <taxon>Eurotiomycetes</taxon>
        <taxon>Chaetothyriomycetidae</taxon>
        <taxon>Chaetothyriales</taxon>
        <taxon>Herpotrichiellaceae</taxon>
        <taxon>Fonsecaea</taxon>
    </lineage>
</organism>
<dbReference type="SMART" id="SM00028">
    <property type="entry name" value="TPR"/>
    <property type="match status" value="2"/>
</dbReference>
<dbReference type="RefSeq" id="XP_022512860.1">
    <property type="nucleotide sequence ID" value="XM_022654721.1"/>
</dbReference>
<feature type="domain" description="SET" evidence="2">
    <location>
        <begin position="352"/>
        <end position="488"/>
    </location>
</feature>
<dbReference type="PANTHER" id="PTHR47643">
    <property type="entry name" value="TPR DOMAIN PROTEIN (AFU_ORTHOLOGUE AFUA_5G12710)"/>
    <property type="match status" value="1"/>
</dbReference>
<dbReference type="PANTHER" id="PTHR47643:SF2">
    <property type="entry name" value="TPR DOMAIN PROTEIN (AFU_ORTHOLOGUE AFUA_5G12710)"/>
    <property type="match status" value="1"/>
</dbReference>
<dbReference type="Gene3D" id="1.25.40.10">
    <property type="entry name" value="Tetratricopeptide repeat domain"/>
    <property type="match status" value="1"/>
</dbReference>
<dbReference type="InterPro" id="IPR053209">
    <property type="entry name" value="Gramillin-biosynth_MTr"/>
</dbReference>
<dbReference type="InterPro" id="IPR019734">
    <property type="entry name" value="TPR_rpt"/>
</dbReference>
<gene>
    <name evidence="3" type="ORF">AYO21_04750</name>
</gene>
<protein>
    <recommendedName>
        <fullName evidence="2">SET domain-containing protein</fullName>
    </recommendedName>
</protein>
<evidence type="ECO:0000313" key="3">
    <source>
        <dbReference type="EMBL" id="OAG40908.1"/>
    </source>
</evidence>
<dbReference type="PROSITE" id="PS50005">
    <property type="entry name" value="TPR"/>
    <property type="match status" value="1"/>
</dbReference>
<dbReference type="Proteomes" id="UP000077002">
    <property type="component" value="Unassembled WGS sequence"/>
</dbReference>
<dbReference type="EMBL" id="LVKK01000028">
    <property type="protein sequence ID" value="OAG40908.1"/>
    <property type="molecule type" value="Genomic_DNA"/>
</dbReference>
<evidence type="ECO:0000259" key="2">
    <source>
        <dbReference type="PROSITE" id="PS50280"/>
    </source>
</evidence>
<dbReference type="PROSITE" id="PS50280">
    <property type="entry name" value="SET"/>
    <property type="match status" value="1"/>
</dbReference>
<reference evidence="3 4" key="1">
    <citation type="submission" date="2016-03" db="EMBL/GenBank/DDBJ databases">
        <title>Draft genome sequence of the Fonsecaea monophora CBS 269.37.</title>
        <authorList>
            <person name="Bombassaro A."/>
            <person name="Vinicius W.A."/>
            <person name="De Hoog S."/>
            <person name="Sun J."/>
            <person name="Souza E.M."/>
            <person name="Raittz R.T."/>
            <person name="Costa F."/>
            <person name="Leao A.C."/>
            <person name="Tadra-Sfeir M.Z."/>
            <person name="Baura V."/>
            <person name="Balsanelli E."/>
            <person name="Pedrosa F.O."/>
            <person name="Moreno L.F."/>
            <person name="Steffens M.B."/>
            <person name="Xi L."/>
            <person name="Bocca A.L."/>
            <person name="Felipe M.S."/>
            <person name="Teixeira M."/>
            <person name="Telles Filho F.Q."/>
            <person name="Azevedo C.M."/>
            <person name="Gomes R."/>
            <person name="Vicente V.A."/>
        </authorList>
    </citation>
    <scope>NUCLEOTIDE SEQUENCE [LARGE SCALE GENOMIC DNA]</scope>
    <source>
        <strain evidence="3 4">CBS 269.37</strain>
    </source>
</reference>
<dbReference type="GeneID" id="34599918"/>
<feature type="repeat" description="TPR" evidence="1">
    <location>
        <begin position="202"/>
        <end position="235"/>
    </location>
</feature>
<name>A0A177F9P6_9EURO</name>
<dbReference type="OrthoDB" id="438641at2759"/>
<dbReference type="SUPFAM" id="SSF82199">
    <property type="entry name" value="SET domain"/>
    <property type="match status" value="1"/>
</dbReference>
<accession>A0A177F9P6</accession>
<evidence type="ECO:0000256" key="1">
    <source>
        <dbReference type="PROSITE-ProRule" id="PRU00339"/>
    </source>
</evidence>
<sequence>MNTHDVSDIPQYFEFLRRQRQSLQEAQSRKGQRPQERRSREEIIMRFRFMGTAGRGSYDKFNLRSAFIPPAYPPCTSALAELKKTMIKDLLLETHHRGTYLLLRSITPPAKLNAVMTIVEDESQDVVMLQLYYQEGDNDSKIEDIAGEGTILIVREPYFKLMSDGEYGLRVDHLSDVTYLPAYDQRVPNHWQKDIIVGSASVDDWKIKGNDFYKGSKYRAAIECYTKALDCSPTEDKSRTIKINRALAYIKTKQFEAALFDLEYDPSPQKPNEKALFSKALALYHLQRYRECREILKTVLVNYPSNAPAKTKLTRTIQRLAEQEDGKYNLKGLRTEAAKLRPPQLDHTTFSGPVAIRTSNGRGRGLFTTRAVKAGELLLCEKAFAYAFDDSQKATAGGNSTILINAETNSITIGAQAELIQLIVQKMYRNPSSATTITNLHHGSYEPVKVTEVDGTPVVDTRSFIGDMMLVRATQDLAADTEITFWYYSPGVNDYDERRKKFQHWGFMCDCAMCQDEMATKKSVWAKRTKLRADALKVFKSDSKANIAQVETVLVELVATYPRPASDVPRLSVWDGQLALAKMCLAHRQPLKAVEWGVSALESLGYVIEGGRLPRTIGTPLVVKKWGLMQDHLVECWMVLARAYSLVAPDLEVLAIEYARNSYKICVGEDDSFDETYGRIFRGA</sequence>
<dbReference type="SUPFAM" id="SSF48452">
    <property type="entry name" value="TPR-like"/>
    <property type="match status" value="1"/>
</dbReference>
<proteinExistence type="predicted"/>
<dbReference type="Gene3D" id="2.170.270.10">
    <property type="entry name" value="SET domain"/>
    <property type="match status" value="1"/>
</dbReference>
<keyword evidence="1" id="KW-0802">TPR repeat</keyword>
<comment type="caution">
    <text evidence="3">The sequence shown here is derived from an EMBL/GenBank/DDBJ whole genome shotgun (WGS) entry which is preliminary data.</text>
</comment>
<dbReference type="InterPro" id="IPR001214">
    <property type="entry name" value="SET_dom"/>
</dbReference>
<evidence type="ECO:0000313" key="4">
    <source>
        <dbReference type="Proteomes" id="UP000077002"/>
    </source>
</evidence>
<dbReference type="AlphaFoldDB" id="A0A177F9P6"/>
<dbReference type="InterPro" id="IPR011990">
    <property type="entry name" value="TPR-like_helical_dom_sf"/>
</dbReference>
<keyword evidence="4" id="KW-1185">Reference proteome</keyword>